<dbReference type="InterPro" id="IPR046953">
    <property type="entry name" value="Spore_GerAC-like_C"/>
</dbReference>
<evidence type="ECO:0000256" key="4">
    <source>
        <dbReference type="ARBA" id="ARBA00022729"/>
    </source>
</evidence>
<dbReference type="InterPro" id="IPR057336">
    <property type="entry name" value="GerAC_N"/>
</dbReference>
<evidence type="ECO:0000256" key="6">
    <source>
        <dbReference type="ARBA" id="ARBA00023139"/>
    </source>
</evidence>
<comment type="subcellular location">
    <subcellularLocation>
        <location evidence="1">Membrane</location>
        <topology evidence="1">Lipid-anchor</topology>
    </subcellularLocation>
</comment>
<dbReference type="GO" id="GO:0009847">
    <property type="term" value="P:spore germination"/>
    <property type="evidence" value="ECO:0007669"/>
    <property type="project" value="InterPro"/>
</dbReference>
<dbReference type="Proteomes" id="UP000310636">
    <property type="component" value="Unassembled WGS sequence"/>
</dbReference>
<dbReference type="PROSITE" id="PS51257">
    <property type="entry name" value="PROKAR_LIPOPROTEIN"/>
    <property type="match status" value="1"/>
</dbReference>
<evidence type="ECO:0000256" key="5">
    <source>
        <dbReference type="ARBA" id="ARBA00023136"/>
    </source>
</evidence>
<dbReference type="AlphaFoldDB" id="A0A4S4BNX1"/>
<comment type="caution">
    <text evidence="10">The sequence shown here is derived from an EMBL/GenBank/DDBJ whole genome shotgun (WGS) entry which is preliminary data.</text>
</comment>
<keyword evidence="3" id="KW-0309">Germination</keyword>
<sequence length="412" mass="45299">MGFLRRSGRRVTTALTRLFKTTAGLLAIALLTGCWSSIELNNRAFVSVMLIDQTDKGVELTLGFPLTNRLIPGQTGGSGVSATASSAQPNAYISRVGPSLEDALQKIQGDVPRQIAFGQTHSIIIGSRFAERGVEPILEFVLRNPYLKMNTNLFLVEGPVRNKVAQMSIPFERFLASVLNGYVSNRQIMSTTVKDLMYSKANGGDGLLPILGFIHNNAALAPGSPPSLTTAGAAILRNGKLVETRLKPSELSSARAILNQLKQYIYSIDSPTDGGKIGFYTTSLDMTIRPALTGEDFKIVIRCKLQAVIIASDSEIDLESKGEIRQLEQAINKIANEGFASVVAKTRQAGADVFGFALYFSVRYPREWNRIKEQWRDYYKNRLEVKIETDAMLKRSGSSVHSIREKFLNDEA</sequence>
<evidence type="ECO:0000313" key="10">
    <source>
        <dbReference type="EMBL" id="THF76538.1"/>
    </source>
</evidence>
<evidence type="ECO:0000259" key="8">
    <source>
        <dbReference type="Pfam" id="PF05504"/>
    </source>
</evidence>
<proteinExistence type="inferred from homology"/>
<keyword evidence="7" id="KW-0449">Lipoprotein</keyword>
<evidence type="ECO:0000256" key="3">
    <source>
        <dbReference type="ARBA" id="ARBA00022544"/>
    </source>
</evidence>
<dbReference type="Pfam" id="PF25198">
    <property type="entry name" value="Spore_GerAC_N"/>
    <property type="match status" value="1"/>
</dbReference>
<keyword evidence="4" id="KW-0732">Signal</keyword>
<dbReference type="InterPro" id="IPR038501">
    <property type="entry name" value="Spore_GerAC_C_sf"/>
</dbReference>
<dbReference type="OrthoDB" id="9816067at2"/>
<dbReference type="NCBIfam" id="TIGR02887">
    <property type="entry name" value="spore_ger_x_C"/>
    <property type="match status" value="1"/>
</dbReference>
<evidence type="ECO:0000256" key="1">
    <source>
        <dbReference type="ARBA" id="ARBA00004635"/>
    </source>
</evidence>
<keyword evidence="6" id="KW-0564">Palmitate</keyword>
<dbReference type="GO" id="GO:0016020">
    <property type="term" value="C:membrane"/>
    <property type="evidence" value="ECO:0007669"/>
    <property type="project" value="UniProtKB-SubCell"/>
</dbReference>
<dbReference type="InterPro" id="IPR008844">
    <property type="entry name" value="Spore_GerAC-like"/>
</dbReference>
<keyword evidence="5" id="KW-0472">Membrane</keyword>
<evidence type="ECO:0000313" key="11">
    <source>
        <dbReference type="Proteomes" id="UP000310636"/>
    </source>
</evidence>
<comment type="similarity">
    <text evidence="2">Belongs to the GerABKC lipoprotein family.</text>
</comment>
<evidence type="ECO:0000256" key="2">
    <source>
        <dbReference type="ARBA" id="ARBA00007886"/>
    </source>
</evidence>
<dbReference type="EMBL" id="SSOB01000024">
    <property type="protein sequence ID" value="THF76538.1"/>
    <property type="molecule type" value="Genomic_DNA"/>
</dbReference>
<protein>
    <submittedName>
        <fullName evidence="10">Ger(X)C family spore germination protein</fullName>
    </submittedName>
</protein>
<feature type="domain" description="Spore germination GerAC-like C-terminal" evidence="8">
    <location>
        <begin position="232"/>
        <end position="397"/>
    </location>
</feature>
<name>A0A4S4BNX1_9BACL</name>
<organism evidence="10 11">
    <name type="scientific">Cohnella fermenti</name>
    <dbReference type="NCBI Taxonomy" id="2565925"/>
    <lineage>
        <taxon>Bacteria</taxon>
        <taxon>Bacillati</taxon>
        <taxon>Bacillota</taxon>
        <taxon>Bacilli</taxon>
        <taxon>Bacillales</taxon>
        <taxon>Paenibacillaceae</taxon>
        <taxon>Cohnella</taxon>
    </lineage>
</organism>
<dbReference type="Pfam" id="PF05504">
    <property type="entry name" value="Spore_GerAC"/>
    <property type="match status" value="1"/>
</dbReference>
<evidence type="ECO:0000259" key="9">
    <source>
        <dbReference type="Pfam" id="PF25198"/>
    </source>
</evidence>
<dbReference type="PANTHER" id="PTHR35789">
    <property type="entry name" value="SPORE GERMINATION PROTEIN B3"/>
    <property type="match status" value="1"/>
</dbReference>
<keyword evidence="11" id="KW-1185">Reference proteome</keyword>
<dbReference type="RefSeq" id="WP_136371311.1">
    <property type="nucleotide sequence ID" value="NZ_SSOB01000024.1"/>
</dbReference>
<evidence type="ECO:0000256" key="7">
    <source>
        <dbReference type="ARBA" id="ARBA00023288"/>
    </source>
</evidence>
<gene>
    <name evidence="10" type="ORF">E6C55_18555</name>
</gene>
<feature type="domain" description="Spore germination protein N-terminal" evidence="9">
    <location>
        <begin position="37"/>
        <end position="211"/>
    </location>
</feature>
<dbReference type="PANTHER" id="PTHR35789:SF1">
    <property type="entry name" value="SPORE GERMINATION PROTEIN B3"/>
    <property type="match status" value="1"/>
</dbReference>
<dbReference type="Gene3D" id="3.30.300.210">
    <property type="entry name" value="Nutrient germinant receptor protein C, domain 3"/>
    <property type="match status" value="1"/>
</dbReference>
<reference evidence="10 11" key="1">
    <citation type="submission" date="2019-04" db="EMBL/GenBank/DDBJ databases">
        <title>Cohnella sp. nov. isolated from preserved vegetables.</title>
        <authorList>
            <person name="Lin S.-Y."/>
            <person name="Hung M.-H."/>
            <person name="Young C.-C."/>
        </authorList>
    </citation>
    <scope>NUCLEOTIDE SEQUENCE [LARGE SCALE GENOMIC DNA]</scope>
    <source>
        <strain evidence="10 11">CC-MHH1044</strain>
    </source>
</reference>
<accession>A0A4S4BNX1</accession>